<comment type="PTM">
    <text evidence="7">The conversion to 3-oxoalanine (also known as C-formylglycine, FGly), of a serine or cysteine residue in prokaryotes and of a cysteine residue in eukaryotes, is critical for catalytic activity.</text>
</comment>
<dbReference type="EMBL" id="JNHK01000088">
    <property type="protein sequence ID" value="KDS37732.1"/>
    <property type="molecule type" value="Genomic_DNA"/>
</dbReference>
<name>A0AB34L9U9_PARDI</name>
<dbReference type="InterPro" id="IPR024607">
    <property type="entry name" value="Sulfatase_CS"/>
</dbReference>
<dbReference type="CDD" id="cd16144">
    <property type="entry name" value="ARS_like"/>
    <property type="match status" value="1"/>
</dbReference>
<dbReference type="InterPro" id="IPR017850">
    <property type="entry name" value="Alkaline_phosphatase_core_sf"/>
</dbReference>
<dbReference type="InterPro" id="IPR050738">
    <property type="entry name" value="Sulfatase"/>
</dbReference>
<evidence type="ECO:0000256" key="5">
    <source>
        <dbReference type="ARBA" id="ARBA00022801"/>
    </source>
</evidence>
<dbReference type="Pfam" id="PF00884">
    <property type="entry name" value="Sulfatase"/>
    <property type="match status" value="1"/>
</dbReference>
<proteinExistence type="inferred from homology"/>
<dbReference type="Gene3D" id="3.30.1120.10">
    <property type="match status" value="1"/>
</dbReference>
<dbReference type="InterPro" id="IPR000917">
    <property type="entry name" value="Sulfatase_N"/>
</dbReference>
<comment type="caution">
    <text evidence="10">The sequence shown here is derived from an EMBL/GenBank/DDBJ whole genome shotgun (WGS) entry which is preliminary data.</text>
</comment>
<dbReference type="RefSeq" id="WP_036617913.1">
    <property type="nucleotide sequence ID" value="NZ_JNHK01000088.1"/>
</dbReference>
<reference evidence="10 11" key="1">
    <citation type="submission" date="2014-04" db="EMBL/GenBank/DDBJ databases">
        <authorList>
            <person name="Sears C."/>
            <person name="Carroll K."/>
            <person name="Sack B.R."/>
            <person name="Qadri F."/>
            <person name="Myers L.L."/>
            <person name="Chung G.-T."/>
            <person name="Escheverria P."/>
            <person name="Fraser C.M."/>
            <person name="Sadzewicz L."/>
            <person name="Shefchek K.A."/>
            <person name="Tallon L."/>
            <person name="Das S.P."/>
            <person name="Daugherty S."/>
            <person name="Mongodin E.F."/>
        </authorList>
    </citation>
    <scope>NUCLEOTIDE SEQUENCE [LARGE SCALE GENOMIC DNA]</scope>
    <source>
        <strain evidence="10 11">3776 D15 i</strain>
    </source>
</reference>
<sequence>MKKTQLIPIALLSVSAVANAQNTSCPPNIILFLVDDMGWEDTSLPFWTQKTHYNEVYETPNMERLAKEGMMFTQAYASSISSPTRCSLITGTNAARHRVTNWTLFKDKTTDRESDVLTLPDWNYNGVAQVGGTNNTFVGTSFVQILKNNGYHTIHCGKAHFGAIDTPGEDPHHWGFEVNIAGHAAGGLASYLGENNYGHTKDGKPYAPNAIPGLEKYWGSDTFATEALTQEAIKALDKAKKYNQPFYLYMSHYAIHIPIDKDKRFYQKYIDKGLTAKEAAYAALIEGMDKSLGDLMDWLEKNGKADNTIVIFMSDNGGLSSEPRWRDGEIHTQNYPLNSGKGSAYEGGVREPMIVRWPGVVKPGSKCDKYLIIEDFYPTILEMAGIRGHKTVQPIDGVSFMPLLKGTGDPSVGRSLFWNCPNIWGNDGPGIGPTCSVRNGDWKLIYYYETGKKELFNIPEDIGELNDVARQHPDIVKRLSGELGTYLRKVDGQRPSFKATGKPVPWPDEIY</sequence>
<keyword evidence="4 8" id="KW-0732">Signal</keyword>
<organism evidence="10 11">
    <name type="scientific">Parabacteroides distasonis str. 3776 D15 i</name>
    <dbReference type="NCBI Taxonomy" id="1339342"/>
    <lineage>
        <taxon>Bacteria</taxon>
        <taxon>Pseudomonadati</taxon>
        <taxon>Bacteroidota</taxon>
        <taxon>Bacteroidia</taxon>
        <taxon>Bacteroidales</taxon>
        <taxon>Tannerellaceae</taxon>
        <taxon>Parabacteroides</taxon>
    </lineage>
</organism>
<dbReference type="Gene3D" id="3.40.720.10">
    <property type="entry name" value="Alkaline Phosphatase, subunit A"/>
    <property type="match status" value="1"/>
</dbReference>
<feature type="modified residue" description="3-oxoalanine (Ser)" evidence="7">
    <location>
        <position position="81"/>
    </location>
</feature>
<protein>
    <submittedName>
        <fullName evidence="10">Type I phosphodiesterase / nucleotide pyrophosphatase family protein</fullName>
    </submittedName>
</protein>
<keyword evidence="5" id="KW-0378">Hydrolase</keyword>
<dbReference type="GO" id="GO:0004065">
    <property type="term" value="F:arylsulfatase activity"/>
    <property type="evidence" value="ECO:0007669"/>
    <property type="project" value="TreeGrafter"/>
</dbReference>
<evidence type="ECO:0000256" key="6">
    <source>
        <dbReference type="ARBA" id="ARBA00022837"/>
    </source>
</evidence>
<comment type="cofactor">
    <cofactor evidence="1">
        <name>Ca(2+)</name>
        <dbReference type="ChEBI" id="CHEBI:29108"/>
    </cofactor>
</comment>
<accession>A0AB34L9U9</accession>
<evidence type="ECO:0000256" key="2">
    <source>
        <dbReference type="ARBA" id="ARBA00008779"/>
    </source>
</evidence>
<gene>
    <name evidence="10" type="ORF">M091_0165</name>
</gene>
<dbReference type="PANTHER" id="PTHR42693">
    <property type="entry name" value="ARYLSULFATASE FAMILY MEMBER"/>
    <property type="match status" value="1"/>
</dbReference>
<evidence type="ECO:0000313" key="10">
    <source>
        <dbReference type="EMBL" id="KDS37732.1"/>
    </source>
</evidence>
<evidence type="ECO:0000256" key="4">
    <source>
        <dbReference type="ARBA" id="ARBA00022729"/>
    </source>
</evidence>
<evidence type="ECO:0000259" key="9">
    <source>
        <dbReference type="Pfam" id="PF00884"/>
    </source>
</evidence>
<dbReference type="SUPFAM" id="SSF53649">
    <property type="entry name" value="Alkaline phosphatase-like"/>
    <property type="match status" value="1"/>
</dbReference>
<evidence type="ECO:0000256" key="1">
    <source>
        <dbReference type="ARBA" id="ARBA00001913"/>
    </source>
</evidence>
<evidence type="ECO:0000313" key="11">
    <source>
        <dbReference type="Proteomes" id="UP000027850"/>
    </source>
</evidence>
<keyword evidence="6" id="KW-0106">Calcium</keyword>
<evidence type="ECO:0000256" key="3">
    <source>
        <dbReference type="ARBA" id="ARBA00022723"/>
    </source>
</evidence>
<feature type="chain" id="PRO_5044289476" evidence="8">
    <location>
        <begin position="21"/>
        <end position="511"/>
    </location>
</feature>
<dbReference type="AlphaFoldDB" id="A0AB34L9U9"/>
<dbReference type="PROSITE" id="PS00523">
    <property type="entry name" value="SULFATASE_1"/>
    <property type="match status" value="1"/>
</dbReference>
<keyword evidence="3" id="KW-0479">Metal-binding</keyword>
<dbReference type="PANTHER" id="PTHR42693:SF42">
    <property type="entry name" value="ARYLSULFATASE G"/>
    <property type="match status" value="1"/>
</dbReference>
<dbReference type="FunFam" id="3.40.720.10:FF:000101">
    <property type="entry name" value="Secreted sulfatase ydeN"/>
    <property type="match status" value="1"/>
</dbReference>
<evidence type="ECO:0000256" key="8">
    <source>
        <dbReference type="SAM" id="SignalP"/>
    </source>
</evidence>
<feature type="domain" description="Sulfatase N-terminal" evidence="9">
    <location>
        <begin position="27"/>
        <end position="386"/>
    </location>
</feature>
<comment type="similarity">
    <text evidence="2">Belongs to the sulfatase family.</text>
</comment>
<dbReference type="Proteomes" id="UP000027850">
    <property type="component" value="Unassembled WGS sequence"/>
</dbReference>
<dbReference type="GO" id="GO:0046872">
    <property type="term" value="F:metal ion binding"/>
    <property type="evidence" value="ECO:0007669"/>
    <property type="project" value="UniProtKB-KW"/>
</dbReference>
<feature type="signal peptide" evidence="8">
    <location>
        <begin position="1"/>
        <end position="20"/>
    </location>
</feature>
<evidence type="ECO:0000256" key="7">
    <source>
        <dbReference type="PIRSR" id="PIRSR600917-52"/>
    </source>
</evidence>